<reference evidence="3" key="2">
    <citation type="journal article" date="2009" name="Genome Res.">
        <title>Comparative genomic analyses of the human fungal pathogens Coccidioides and their relatives.</title>
        <authorList>
            <person name="Sharpton T.J."/>
            <person name="Stajich J.E."/>
            <person name="Rounsley S.D."/>
            <person name="Gardner M.J."/>
            <person name="Wortman J.R."/>
            <person name="Jordar V.S."/>
            <person name="Maiti R."/>
            <person name="Kodira C.D."/>
            <person name="Neafsey D.E."/>
            <person name="Zeng Q."/>
            <person name="Hung C.-Y."/>
            <person name="McMahan C."/>
            <person name="Muszewska A."/>
            <person name="Grynberg M."/>
            <person name="Mandel M.A."/>
            <person name="Kellner E.M."/>
            <person name="Barker B.M."/>
            <person name="Galgiani J.N."/>
            <person name="Orbach M.J."/>
            <person name="Kirkland T.N."/>
            <person name="Cole G.T."/>
            <person name="Henn M.R."/>
            <person name="Birren B.W."/>
            <person name="Taylor J.W."/>
        </authorList>
    </citation>
    <scope>NUCLEOTIDE SEQUENCE [LARGE SCALE GENOMIC DNA]</scope>
    <source>
        <strain evidence="3">RMSCC 3488</strain>
    </source>
</reference>
<feature type="region of interest" description="Disordered" evidence="1">
    <location>
        <begin position="189"/>
        <end position="208"/>
    </location>
</feature>
<evidence type="ECO:0000313" key="3">
    <source>
        <dbReference type="Proteomes" id="UP000054567"/>
    </source>
</evidence>
<dbReference type="AlphaFoldDB" id="A0A0J6HZ35"/>
<feature type="compositionally biased region" description="Basic residues" evidence="1">
    <location>
        <begin position="151"/>
        <end position="169"/>
    </location>
</feature>
<feature type="region of interest" description="Disordered" evidence="1">
    <location>
        <begin position="71"/>
        <end position="183"/>
    </location>
</feature>
<dbReference type="Proteomes" id="UP000054567">
    <property type="component" value="Unassembled WGS sequence"/>
</dbReference>
<gene>
    <name evidence="2" type="ORF">CPAG_00594</name>
</gene>
<accession>A0A0J6HZ35</accession>
<proteinExistence type="predicted"/>
<dbReference type="EMBL" id="DS268109">
    <property type="protein sequence ID" value="KMM64242.1"/>
    <property type="molecule type" value="Genomic_DNA"/>
</dbReference>
<reference evidence="3" key="3">
    <citation type="journal article" date="2010" name="Genome Res.">
        <title>Population genomic sequencing of Coccidioides fungi reveals recent hybridization and transposon control.</title>
        <authorList>
            <person name="Neafsey D.E."/>
            <person name="Barker B.M."/>
            <person name="Sharpton T.J."/>
            <person name="Stajich J.E."/>
            <person name="Park D.J."/>
            <person name="Whiston E."/>
            <person name="Hung C.-Y."/>
            <person name="McMahan C."/>
            <person name="White J."/>
            <person name="Sykes S."/>
            <person name="Heiman D."/>
            <person name="Young S."/>
            <person name="Zeng Q."/>
            <person name="Abouelleil A."/>
            <person name="Aftuck L."/>
            <person name="Bessette D."/>
            <person name="Brown A."/>
            <person name="FitzGerald M."/>
            <person name="Lui A."/>
            <person name="Macdonald J.P."/>
            <person name="Priest M."/>
            <person name="Orbach M.J."/>
            <person name="Galgiani J.N."/>
            <person name="Kirkland T.N."/>
            <person name="Cole G.T."/>
            <person name="Birren B.W."/>
            <person name="Henn M.R."/>
            <person name="Taylor J.W."/>
            <person name="Rounsley S.D."/>
        </authorList>
    </citation>
    <scope>NUCLEOTIDE SEQUENCE [LARGE SCALE GENOMIC DNA]</scope>
    <source>
        <strain evidence="3">RMSCC 3488</strain>
    </source>
</reference>
<dbReference type="OrthoDB" id="5365739at2759"/>
<evidence type="ECO:0000313" key="2">
    <source>
        <dbReference type="EMBL" id="KMM64242.1"/>
    </source>
</evidence>
<dbReference type="VEuPathDB" id="FungiDB:CPAG_00594"/>
<protein>
    <submittedName>
        <fullName evidence="2">Uncharacterized protein</fullName>
    </submittedName>
</protein>
<feature type="region of interest" description="Disordered" evidence="1">
    <location>
        <begin position="32"/>
        <end position="58"/>
    </location>
</feature>
<organism evidence="2 3">
    <name type="scientific">Coccidioides posadasii RMSCC 3488</name>
    <dbReference type="NCBI Taxonomy" id="454284"/>
    <lineage>
        <taxon>Eukaryota</taxon>
        <taxon>Fungi</taxon>
        <taxon>Dikarya</taxon>
        <taxon>Ascomycota</taxon>
        <taxon>Pezizomycotina</taxon>
        <taxon>Eurotiomycetes</taxon>
        <taxon>Eurotiomycetidae</taxon>
        <taxon>Onygenales</taxon>
        <taxon>Onygenaceae</taxon>
        <taxon>Coccidioides</taxon>
    </lineage>
</organism>
<evidence type="ECO:0000256" key="1">
    <source>
        <dbReference type="SAM" id="MobiDB-lite"/>
    </source>
</evidence>
<sequence>MATNMAPRNCAVSALQFRNRTIAGLRAARGFSSTSTRYNEPGDESPRPPSNATFDQTARRQNTKSLLREVFTKSSSPASDRPLFRSFKPQSPSGPVDARNLGANSPHSGRAEGAVRLAPLSFRNLPRGGRPRGGGRNPNQSLLMAANAMSRRQRGRPGLRPKVARRRRNASWQAESEDVDESVKLYDKEKEEKARRKPERYDPDPYNVDKLKSTWPTLPMGEGGSIVANAGSVMEKLNWMGERYVGSFEPPQELAKRMYEGKRVLFKSEEEKAEVLELVQNMVTEKAERLTERKGQVVEPEDASFEVASDSERKGLVVTLVQGKYDKPLVDRQSVGNSPVVQNVLRNLTNNGTYQSAQAEKFLEKFMKGLPARLRNPQPKNA</sequence>
<name>A0A0J6HZ35_COCPO</name>
<reference evidence="2 3" key="1">
    <citation type="submission" date="2007-06" db="EMBL/GenBank/DDBJ databases">
        <title>The Genome Sequence of Coccidioides posadasii RMSCC_3488.</title>
        <authorList>
            <consortium name="Coccidioides Genome Resources Consortium"/>
            <consortium name="The Broad Institute Genome Sequencing Platform"/>
            <person name="Henn M.R."/>
            <person name="Sykes S."/>
            <person name="Young S."/>
            <person name="Jaffe D."/>
            <person name="Berlin A."/>
            <person name="Alvarez P."/>
            <person name="Butler J."/>
            <person name="Gnerre S."/>
            <person name="Grabherr M."/>
            <person name="Mauceli E."/>
            <person name="Brockman W."/>
            <person name="Kodira C."/>
            <person name="Alvarado L."/>
            <person name="Zeng Q."/>
            <person name="Crawford M."/>
            <person name="Antoine C."/>
            <person name="Devon K."/>
            <person name="Galgiani J."/>
            <person name="Orsborn K."/>
            <person name="Lewis M.L."/>
            <person name="Nusbaum C."/>
            <person name="Galagan J."/>
            <person name="Birren B."/>
        </authorList>
    </citation>
    <scope>NUCLEOTIDE SEQUENCE [LARGE SCALE GENOMIC DNA]</scope>
    <source>
        <strain evidence="2 3">RMSCC 3488</strain>
    </source>
</reference>